<dbReference type="EMBL" id="BAAATA010000052">
    <property type="protein sequence ID" value="GAA2510386.1"/>
    <property type="molecule type" value="Genomic_DNA"/>
</dbReference>
<evidence type="ECO:0000256" key="1">
    <source>
        <dbReference type="SAM" id="Phobius"/>
    </source>
</evidence>
<name>A0ABP6A8Q0_9ACTN</name>
<reference evidence="3" key="1">
    <citation type="journal article" date="2019" name="Int. J. Syst. Evol. Microbiol.">
        <title>The Global Catalogue of Microorganisms (GCM) 10K type strain sequencing project: providing services to taxonomists for standard genome sequencing and annotation.</title>
        <authorList>
            <consortium name="The Broad Institute Genomics Platform"/>
            <consortium name="The Broad Institute Genome Sequencing Center for Infectious Disease"/>
            <person name="Wu L."/>
            <person name="Ma J."/>
        </authorList>
    </citation>
    <scope>NUCLEOTIDE SEQUENCE [LARGE SCALE GENOMIC DNA]</scope>
    <source>
        <strain evidence="3">JCM 6307</strain>
    </source>
</reference>
<gene>
    <name evidence="2" type="ORF">GCM10010406_53440</name>
</gene>
<keyword evidence="1" id="KW-0472">Membrane</keyword>
<evidence type="ECO:0000313" key="2">
    <source>
        <dbReference type="EMBL" id="GAA2510386.1"/>
    </source>
</evidence>
<feature type="transmembrane region" description="Helical" evidence="1">
    <location>
        <begin position="74"/>
        <end position="97"/>
    </location>
</feature>
<keyword evidence="3" id="KW-1185">Reference proteome</keyword>
<comment type="caution">
    <text evidence="2">The sequence shown here is derived from an EMBL/GenBank/DDBJ whole genome shotgun (WGS) entry which is preliminary data.</text>
</comment>
<feature type="transmembrane region" description="Helical" evidence="1">
    <location>
        <begin position="28"/>
        <end position="54"/>
    </location>
</feature>
<dbReference type="Proteomes" id="UP001501358">
    <property type="component" value="Unassembled WGS sequence"/>
</dbReference>
<dbReference type="RefSeq" id="WP_344386047.1">
    <property type="nucleotide sequence ID" value="NZ_BAAATA010000052.1"/>
</dbReference>
<protein>
    <recommendedName>
        <fullName evidence="4">Integral membrane protein</fullName>
    </recommendedName>
</protein>
<proteinExistence type="predicted"/>
<evidence type="ECO:0008006" key="4">
    <source>
        <dbReference type="Google" id="ProtNLM"/>
    </source>
</evidence>
<keyword evidence="1" id="KW-0812">Transmembrane</keyword>
<keyword evidence="1" id="KW-1133">Transmembrane helix</keyword>
<organism evidence="2 3">
    <name type="scientific">Streptomyces thermolineatus</name>
    <dbReference type="NCBI Taxonomy" id="44033"/>
    <lineage>
        <taxon>Bacteria</taxon>
        <taxon>Bacillati</taxon>
        <taxon>Actinomycetota</taxon>
        <taxon>Actinomycetes</taxon>
        <taxon>Kitasatosporales</taxon>
        <taxon>Streptomycetaceae</taxon>
        <taxon>Streptomyces</taxon>
    </lineage>
</organism>
<sequence>MQPPPVLPASSTIMDQDVPEPRARTPRIVTAAVTPTATALFGAAAALGTWYLAVTARAYCDAGFDAGGKFELNATLPVIVLAGGLCALAAGAVGRLLTRRVPTALRVCVTALLVVVATALLCWWYFATRGTLDGYPGDSGLCPPSNIPPWWPVLLPA</sequence>
<feature type="transmembrane region" description="Helical" evidence="1">
    <location>
        <begin position="104"/>
        <end position="126"/>
    </location>
</feature>
<accession>A0ABP6A8Q0</accession>
<evidence type="ECO:0000313" key="3">
    <source>
        <dbReference type="Proteomes" id="UP001501358"/>
    </source>
</evidence>